<proteinExistence type="predicted"/>
<feature type="binding site" evidence="3">
    <location>
        <begin position="437"/>
        <end position="444"/>
    </location>
    <ligand>
        <name>ATP</name>
        <dbReference type="ChEBI" id="CHEBI:30616"/>
    </ligand>
</feature>
<dbReference type="SMART" id="SM00382">
    <property type="entry name" value="AAA"/>
    <property type="match status" value="3"/>
</dbReference>
<name>A0A1H4U9X2_TSUTY</name>
<evidence type="ECO:0000313" key="5">
    <source>
        <dbReference type="EMBL" id="SEC65539.1"/>
    </source>
</evidence>
<evidence type="ECO:0000313" key="6">
    <source>
        <dbReference type="Proteomes" id="UP000182241"/>
    </source>
</evidence>
<sequence>MVQSSRLKKLAREHMAAHPEVKYQQALAAVTAADATAPPPPGGPGTSIGGDGPHVPNFLEALGITDLATNDFEAVWARNSATGSLRAPIGYLRRGDEILPELNYLDMLEENLGGDGPHGGIAGRTGSGKSYFLRSILLSLVSLYGPDDIALLLADFKGGSTFLGFDRLPHTVAALSGLEQSNSLIERFAAVVDGEVTRREEFITGQKGCADIHAYRRKQRENPNDPNWPALPHLVIVVDEFGDYLRHRSAFLDMLLRTARVGRSLGVHLVLASQYLDSGNAAELLPSLSFGYCLAVNHPAHSRAMIGTDAAANMIHSRQTMGKALRRLPADPAPVEVVAFNHEAPLPGDGPHTGDDARDNMAQALIARLAALDVPRVPAMWTDPLDVPRTFADEPALEEEKQGLKIRIGVLDAPRRHETLPWILDFTGQRPHYAIAGGPKSGRSTTLRTMVLASAVTHADGRVAFMLLDGHDRSLSAVAEAPNVAAHVAAGDDNGVRAVLAEVDRLIEMRTAAMAVAGHHVVDQYLGRKDSDSDDPYGYVVVAIDGIGTFLGDGDRRAQADRLLNIIERGHTVGVHLVFTADSAASGSTGNVPHYSMEVPGVVQLWSTSYAGTRMPAELRLTLDSLIPERQPGRSFDPVTMLQARILLPIDRGIDPDGTDHGVRRYAIHDRTDEIGKLSASLAEGNPASRVPVVEPGAITASARAKQKKDIVTVRAEIDAIIGQDAVKKELHALLGAAEVEMELRRRGLPLTRSASRNLVLAGAPGIGKSHLAGLIGRILQITGRLSTGKVTRATRASLVGTHIGETGARTQAVLDKAHGGVLFIDDAYDLAREQDEQIDLFGREALDALRGHLERDPDDLAVVIAGYAPLVERFLEENALFASHFGTRITFEAFTDAQLWEHLLNFAECDGRSVHPSAEEPFRSAVAILDVADRKGDRLIDVAGNLRFVRNVYEVALGVAAQRLSTSEDLSALSDAEMLLVTEDDVSAAVCRVLSGFGLGLSDAA</sequence>
<dbReference type="PRINTS" id="PR00819">
    <property type="entry name" value="CBXCFQXSUPER"/>
</dbReference>
<dbReference type="InterPro" id="IPR027417">
    <property type="entry name" value="P-loop_NTPase"/>
</dbReference>
<dbReference type="GO" id="GO:0016887">
    <property type="term" value="F:ATP hydrolysis activity"/>
    <property type="evidence" value="ECO:0007669"/>
    <property type="project" value="InterPro"/>
</dbReference>
<gene>
    <name evidence="5" type="ORF">SAMN04489793_2828</name>
</gene>
<dbReference type="STRING" id="57704.SAMN04489793_2828"/>
<dbReference type="Pfam" id="PF01580">
    <property type="entry name" value="FtsK_SpoIIIE"/>
    <property type="match status" value="2"/>
</dbReference>
<dbReference type="InterPro" id="IPR003593">
    <property type="entry name" value="AAA+_ATPase"/>
</dbReference>
<accession>A0A1H4U9X2</accession>
<dbReference type="Gene3D" id="1.10.8.60">
    <property type="match status" value="1"/>
</dbReference>
<keyword evidence="2 3" id="KW-0067">ATP-binding</keyword>
<dbReference type="Proteomes" id="UP000182241">
    <property type="component" value="Unassembled WGS sequence"/>
</dbReference>
<keyword evidence="6" id="KW-1185">Reference proteome</keyword>
<evidence type="ECO:0000256" key="1">
    <source>
        <dbReference type="ARBA" id="ARBA00022741"/>
    </source>
</evidence>
<dbReference type="PANTHER" id="PTHR22683:SF1">
    <property type="entry name" value="TYPE VII SECRETION SYSTEM PROTEIN ESSC"/>
    <property type="match status" value="1"/>
</dbReference>
<dbReference type="AlphaFoldDB" id="A0A1H4U9X2"/>
<dbReference type="InterPro" id="IPR050206">
    <property type="entry name" value="FtsK/SpoIIIE/SftA"/>
</dbReference>
<dbReference type="EMBL" id="FNSA01000003">
    <property type="protein sequence ID" value="SEC65539.1"/>
    <property type="molecule type" value="Genomic_DNA"/>
</dbReference>
<protein>
    <submittedName>
        <fullName evidence="5">ATPase family associated with various cellular activities (AAA)</fullName>
    </submittedName>
</protein>
<dbReference type="PROSITE" id="PS50901">
    <property type="entry name" value="FTSK"/>
    <property type="match status" value="2"/>
</dbReference>
<dbReference type="RefSeq" id="WP_068741770.1">
    <property type="nucleotide sequence ID" value="NZ_FNSA01000003.1"/>
</dbReference>
<dbReference type="SUPFAM" id="SSF52540">
    <property type="entry name" value="P-loop containing nucleoside triphosphate hydrolases"/>
    <property type="match status" value="3"/>
</dbReference>
<feature type="domain" description="FtsK" evidence="4">
    <location>
        <begin position="417"/>
        <end position="614"/>
    </location>
</feature>
<keyword evidence="1 3" id="KW-0547">Nucleotide-binding</keyword>
<evidence type="ECO:0000259" key="4">
    <source>
        <dbReference type="PROSITE" id="PS50901"/>
    </source>
</evidence>
<evidence type="ECO:0000256" key="3">
    <source>
        <dbReference type="PROSITE-ProRule" id="PRU00289"/>
    </source>
</evidence>
<evidence type="ECO:0000256" key="2">
    <source>
        <dbReference type="ARBA" id="ARBA00022840"/>
    </source>
</evidence>
<dbReference type="Gene3D" id="3.40.50.300">
    <property type="entry name" value="P-loop containing nucleotide triphosphate hydrolases"/>
    <property type="match status" value="3"/>
</dbReference>
<feature type="domain" description="FtsK" evidence="4">
    <location>
        <begin position="99"/>
        <end position="303"/>
    </location>
</feature>
<dbReference type="PANTHER" id="PTHR22683">
    <property type="entry name" value="SPORULATION PROTEIN RELATED"/>
    <property type="match status" value="1"/>
</dbReference>
<dbReference type="CDD" id="cd00009">
    <property type="entry name" value="AAA"/>
    <property type="match status" value="1"/>
</dbReference>
<dbReference type="GO" id="GO:0005524">
    <property type="term" value="F:ATP binding"/>
    <property type="evidence" value="ECO:0007669"/>
    <property type="project" value="UniProtKB-UniRule"/>
</dbReference>
<dbReference type="InterPro" id="IPR003959">
    <property type="entry name" value="ATPase_AAA_core"/>
</dbReference>
<organism evidence="5 6">
    <name type="scientific">Tsukamurella tyrosinosolvens</name>
    <dbReference type="NCBI Taxonomy" id="57704"/>
    <lineage>
        <taxon>Bacteria</taxon>
        <taxon>Bacillati</taxon>
        <taxon>Actinomycetota</taxon>
        <taxon>Actinomycetes</taxon>
        <taxon>Mycobacteriales</taxon>
        <taxon>Tsukamurellaceae</taxon>
        <taxon>Tsukamurella</taxon>
    </lineage>
</organism>
<feature type="binding site" evidence="3">
    <location>
        <begin position="123"/>
        <end position="130"/>
    </location>
    <ligand>
        <name>ATP</name>
        <dbReference type="ChEBI" id="CHEBI:30616"/>
    </ligand>
</feature>
<dbReference type="GO" id="GO:0003677">
    <property type="term" value="F:DNA binding"/>
    <property type="evidence" value="ECO:0007669"/>
    <property type="project" value="InterPro"/>
</dbReference>
<dbReference type="Pfam" id="PF00004">
    <property type="entry name" value="AAA"/>
    <property type="match status" value="1"/>
</dbReference>
<dbReference type="InterPro" id="IPR002543">
    <property type="entry name" value="FtsK_dom"/>
</dbReference>
<reference evidence="6" key="1">
    <citation type="submission" date="2016-10" db="EMBL/GenBank/DDBJ databases">
        <authorList>
            <person name="Varghese N."/>
            <person name="Submissions S."/>
        </authorList>
    </citation>
    <scope>NUCLEOTIDE SEQUENCE [LARGE SCALE GENOMIC DNA]</scope>
    <source>
        <strain evidence="6">DSM 44234</strain>
    </source>
</reference>
<dbReference type="InterPro" id="IPR000641">
    <property type="entry name" value="CbxX/CfxQ"/>
</dbReference>